<dbReference type="InterPro" id="IPR030616">
    <property type="entry name" value="Aur-like"/>
</dbReference>
<dbReference type="Gene3D" id="1.10.510.10">
    <property type="entry name" value="Transferase(Phosphotransferase) domain 1"/>
    <property type="match status" value="1"/>
</dbReference>
<dbReference type="Pfam" id="PF00069">
    <property type="entry name" value="Pkinase"/>
    <property type="match status" value="1"/>
</dbReference>
<dbReference type="GO" id="GO:0004674">
    <property type="term" value="F:protein serine/threonine kinase activity"/>
    <property type="evidence" value="ECO:0007669"/>
    <property type="project" value="UniProtKB-KW"/>
</dbReference>
<dbReference type="PANTHER" id="PTHR24350">
    <property type="entry name" value="SERINE/THREONINE-PROTEIN KINASE IAL-RELATED"/>
    <property type="match status" value="1"/>
</dbReference>
<protein>
    <submittedName>
        <fullName evidence="14">Kinase-like domain-containing protein</fullName>
    </submittedName>
</protein>
<dbReference type="Gene3D" id="2.60.200.20">
    <property type="match status" value="1"/>
</dbReference>
<dbReference type="PROSITE" id="PS00108">
    <property type="entry name" value="PROTEIN_KINASE_ST"/>
    <property type="match status" value="1"/>
</dbReference>
<dbReference type="PROSITE" id="PS50006">
    <property type="entry name" value="FHA_DOMAIN"/>
    <property type="match status" value="1"/>
</dbReference>
<dbReference type="STRING" id="5288.A0A5C5FQC3"/>
<feature type="binding site" evidence="8">
    <location>
        <position position="219"/>
    </location>
    <ligand>
        <name>ATP</name>
        <dbReference type="ChEBI" id="CHEBI:30616"/>
    </ligand>
</feature>
<dbReference type="PROSITE" id="PS00107">
    <property type="entry name" value="PROTEIN_KINASE_ATP"/>
    <property type="match status" value="1"/>
</dbReference>
<feature type="domain" description="Protein kinase" evidence="13">
    <location>
        <begin position="190"/>
        <end position="489"/>
    </location>
</feature>
<dbReference type="EMBL" id="SOZI01000110">
    <property type="protein sequence ID" value="TNY19068.1"/>
    <property type="molecule type" value="Genomic_DNA"/>
</dbReference>
<evidence type="ECO:0000256" key="10">
    <source>
        <dbReference type="PROSITE-ProRule" id="PRU10141"/>
    </source>
</evidence>
<evidence type="ECO:0000313" key="15">
    <source>
        <dbReference type="Proteomes" id="UP000311382"/>
    </source>
</evidence>
<reference evidence="14 15" key="1">
    <citation type="submission" date="2019-03" db="EMBL/GenBank/DDBJ databases">
        <title>Rhodosporidium diobovatum UCD-FST 08-225 genome sequencing, assembly, and annotation.</title>
        <authorList>
            <person name="Fakankun I.U."/>
            <person name="Fristensky B."/>
            <person name="Levin D.B."/>
        </authorList>
    </citation>
    <scope>NUCLEOTIDE SEQUENCE [LARGE SCALE GENOMIC DNA]</scope>
    <source>
        <strain evidence="14 15">UCD-FST 08-225</strain>
    </source>
</reference>
<evidence type="ECO:0000256" key="2">
    <source>
        <dbReference type="ARBA" id="ARBA00022527"/>
    </source>
</evidence>
<feature type="region of interest" description="Disordered" evidence="11">
    <location>
        <begin position="1"/>
        <end position="43"/>
    </location>
</feature>
<feature type="domain" description="FHA" evidence="12">
    <location>
        <begin position="69"/>
        <end position="122"/>
    </location>
</feature>
<feature type="active site" description="Proton acceptor" evidence="7">
    <location>
        <position position="313"/>
    </location>
</feature>
<organism evidence="14 15">
    <name type="scientific">Rhodotorula diobovata</name>
    <dbReference type="NCBI Taxonomy" id="5288"/>
    <lineage>
        <taxon>Eukaryota</taxon>
        <taxon>Fungi</taxon>
        <taxon>Dikarya</taxon>
        <taxon>Basidiomycota</taxon>
        <taxon>Pucciniomycotina</taxon>
        <taxon>Microbotryomycetes</taxon>
        <taxon>Sporidiobolales</taxon>
        <taxon>Sporidiobolaceae</taxon>
        <taxon>Rhodotorula</taxon>
    </lineage>
</organism>
<dbReference type="Gene3D" id="3.30.200.20">
    <property type="entry name" value="Phosphorylase Kinase, domain 1"/>
    <property type="match status" value="1"/>
</dbReference>
<evidence type="ECO:0000313" key="14">
    <source>
        <dbReference type="EMBL" id="TNY19068.1"/>
    </source>
</evidence>
<keyword evidence="4 8" id="KW-0547">Nucleotide-binding</keyword>
<sequence>MPSDTAPSRKRMLLPVPASPPAPRSEALDRPKRRAPLQPPWQSGECARILTRTPQTGTRTLVVSLDRPLVLGRSSRADYSLASPLASSVHARISATLSDTGHTLVTLDDCSSNGTLVNGRRVHHRSVVLCDGDRFEHAAIPLLTSLHGRSSHTTRRIAGQLFRYLHTAPPPPAAASTSENDAPHRVGAYLVYPRTLGSGAFSAVHLALDTRTLVQVACKRLPRDRVGKDRLEVIRREVGILRRASHPNINRIEAVEVDAVAVHIFLELVPGGDLFTYLIKHGRLDAPEAKWLLFQLALALEYLHDTLGVAHRDVKLENVVLAFPCAGNAGRFPKAQLADFGQAKEADARFRSLQGTLQYMAPEQLVAWTRHEGYDGKKADMWALGILLAHLLTGSHPFEPFPSSPSSSAGAARASSAAAADLGASVAQELAGNPADKDVVRAVVRGEVALPEGRWGSEDGAVRALLASLLAHDPSQRLTAAQVLDSAWIARSRAELDELWRRVVGHGVEERGKK</sequence>
<dbReference type="InterPro" id="IPR008271">
    <property type="entry name" value="Ser/Thr_kinase_AS"/>
</dbReference>
<dbReference type="InterPro" id="IPR000719">
    <property type="entry name" value="Prot_kinase_dom"/>
</dbReference>
<keyword evidence="3" id="KW-0808">Transferase</keyword>
<dbReference type="InterPro" id="IPR008984">
    <property type="entry name" value="SMAD_FHA_dom_sf"/>
</dbReference>
<dbReference type="OrthoDB" id="40902at2759"/>
<comment type="caution">
    <text evidence="14">The sequence shown here is derived from an EMBL/GenBank/DDBJ whole genome shotgun (WGS) entry which is preliminary data.</text>
</comment>
<evidence type="ECO:0000256" key="5">
    <source>
        <dbReference type="ARBA" id="ARBA00022777"/>
    </source>
</evidence>
<accession>A0A5C5FQC3</accession>
<dbReference type="SUPFAM" id="SSF49879">
    <property type="entry name" value="SMAD/FHA domain"/>
    <property type="match status" value="1"/>
</dbReference>
<dbReference type="SMART" id="SM00240">
    <property type="entry name" value="FHA"/>
    <property type="match status" value="1"/>
</dbReference>
<dbReference type="SUPFAM" id="SSF56112">
    <property type="entry name" value="Protein kinase-like (PK-like)"/>
    <property type="match status" value="1"/>
</dbReference>
<dbReference type="AlphaFoldDB" id="A0A5C5FQC3"/>
<comment type="similarity">
    <text evidence="1">Belongs to the protein kinase superfamily. CAMK Ser/Thr protein kinase family. CHEK2 subfamily.</text>
</comment>
<name>A0A5C5FQC3_9BASI</name>
<dbReference type="Pfam" id="PF00498">
    <property type="entry name" value="FHA"/>
    <property type="match status" value="1"/>
</dbReference>
<evidence type="ECO:0000256" key="9">
    <source>
        <dbReference type="PIRSR" id="PIRSR630616-3"/>
    </source>
</evidence>
<evidence type="ECO:0000256" key="1">
    <source>
        <dbReference type="ARBA" id="ARBA00005575"/>
    </source>
</evidence>
<evidence type="ECO:0000259" key="12">
    <source>
        <dbReference type="PROSITE" id="PS50006"/>
    </source>
</evidence>
<feature type="binding site" evidence="8">
    <location>
        <position position="339"/>
    </location>
    <ligand>
        <name>ATP</name>
        <dbReference type="ChEBI" id="CHEBI:30616"/>
    </ligand>
</feature>
<evidence type="ECO:0000256" key="11">
    <source>
        <dbReference type="SAM" id="MobiDB-lite"/>
    </source>
</evidence>
<dbReference type="InterPro" id="IPR000253">
    <property type="entry name" value="FHA_dom"/>
</dbReference>
<evidence type="ECO:0000256" key="4">
    <source>
        <dbReference type="ARBA" id="ARBA00022741"/>
    </source>
</evidence>
<feature type="binding site" evidence="8">
    <location>
        <begin position="317"/>
        <end position="318"/>
    </location>
    <ligand>
        <name>ATP</name>
        <dbReference type="ChEBI" id="CHEBI:30616"/>
    </ligand>
</feature>
<keyword evidence="15" id="KW-1185">Reference proteome</keyword>
<evidence type="ECO:0000256" key="6">
    <source>
        <dbReference type="ARBA" id="ARBA00022840"/>
    </source>
</evidence>
<proteinExistence type="inferred from homology"/>
<dbReference type="InterPro" id="IPR017441">
    <property type="entry name" value="Protein_kinase_ATP_BS"/>
</dbReference>
<dbReference type="Proteomes" id="UP000311382">
    <property type="component" value="Unassembled WGS sequence"/>
</dbReference>
<dbReference type="InterPro" id="IPR011009">
    <property type="entry name" value="Kinase-like_dom_sf"/>
</dbReference>
<gene>
    <name evidence="14" type="ORF">DMC30DRAFT_424512</name>
</gene>
<feature type="cross-link" description="Glycyl lysine isopeptide (Lys-Gly) (interchain with G-Cter in SUMO2)" evidence="9">
    <location>
        <position position="315"/>
    </location>
</feature>
<keyword evidence="5 14" id="KW-0418">Kinase</keyword>
<dbReference type="PROSITE" id="PS50011">
    <property type="entry name" value="PROTEIN_KINASE_DOM"/>
    <property type="match status" value="1"/>
</dbReference>
<evidence type="ECO:0000259" key="13">
    <source>
        <dbReference type="PROSITE" id="PS50011"/>
    </source>
</evidence>
<evidence type="ECO:0000256" key="7">
    <source>
        <dbReference type="PIRSR" id="PIRSR630616-1"/>
    </source>
</evidence>
<keyword evidence="2" id="KW-0723">Serine/threonine-protein kinase</keyword>
<keyword evidence="6 8" id="KW-0067">ATP-binding</keyword>
<dbReference type="SMART" id="SM00220">
    <property type="entry name" value="S_TKc"/>
    <property type="match status" value="1"/>
</dbReference>
<evidence type="ECO:0000256" key="3">
    <source>
        <dbReference type="ARBA" id="ARBA00022679"/>
    </source>
</evidence>
<feature type="binding site" evidence="10">
    <location>
        <position position="228"/>
    </location>
    <ligand>
        <name>ATP</name>
        <dbReference type="ChEBI" id="CHEBI:30616"/>
    </ligand>
</feature>
<dbReference type="GO" id="GO:0005524">
    <property type="term" value="F:ATP binding"/>
    <property type="evidence" value="ECO:0007669"/>
    <property type="project" value="UniProtKB-UniRule"/>
</dbReference>
<evidence type="ECO:0000256" key="8">
    <source>
        <dbReference type="PIRSR" id="PIRSR630616-2"/>
    </source>
</evidence>